<dbReference type="InterPro" id="IPR003441">
    <property type="entry name" value="NAC-dom"/>
</dbReference>
<reference evidence="7" key="1">
    <citation type="journal article" date="2005" name="Nature">
        <title>The map-based sequence of the rice genome.</title>
        <authorList>
            <consortium name="International rice genome sequencing project (IRGSP)"/>
            <person name="Matsumoto T."/>
            <person name="Wu J."/>
            <person name="Kanamori H."/>
            <person name="Katayose Y."/>
            <person name="Fujisawa M."/>
            <person name="Namiki N."/>
            <person name="Mizuno H."/>
            <person name="Yamamoto K."/>
            <person name="Antonio B.A."/>
            <person name="Baba T."/>
            <person name="Sakata K."/>
            <person name="Nagamura Y."/>
            <person name="Aoki H."/>
            <person name="Arikawa K."/>
            <person name="Arita K."/>
            <person name="Bito T."/>
            <person name="Chiden Y."/>
            <person name="Fujitsuka N."/>
            <person name="Fukunaka R."/>
            <person name="Hamada M."/>
            <person name="Harada C."/>
            <person name="Hayashi A."/>
            <person name="Hijishita S."/>
            <person name="Honda M."/>
            <person name="Hosokawa S."/>
            <person name="Ichikawa Y."/>
            <person name="Idonuma A."/>
            <person name="Iijima M."/>
            <person name="Ikeda M."/>
            <person name="Ikeno M."/>
            <person name="Ito K."/>
            <person name="Ito S."/>
            <person name="Ito T."/>
            <person name="Ito Y."/>
            <person name="Ito Y."/>
            <person name="Iwabuchi A."/>
            <person name="Kamiya K."/>
            <person name="Karasawa W."/>
            <person name="Kurita K."/>
            <person name="Katagiri S."/>
            <person name="Kikuta A."/>
            <person name="Kobayashi H."/>
            <person name="Kobayashi N."/>
            <person name="Machita K."/>
            <person name="Maehara T."/>
            <person name="Masukawa M."/>
            <person name="Mizubayashi T."/>
            <person name="Mukai Y."/>
            <person name="Nagasaki H."/>
            <person name="Nagata Y."/>
            <person name="Naito S."/>
            <person name="Nakashima M."/>
            <person name="Nakama Y."/>
            <person name="Nakamichi Y."/>
            <person name="Nakamura M."/>
            <person name="Meguro A."/>
            <person name="Negishi M."/>
            <person name="Ohta I."/>
            <person name="Ohta T."/>
            <person name="Okamoto M."/>
            <person name="Ono N."/>
            <person name="Saji S."/>
            <person name="Sakaguchi M."/>
            <person name="Sakai K."/>
            <person name="Shibata M."/>
            <person name="Shimokawa T."/>
            <person name="Song J."/>
            <person name="Takazaki Y."/>
            <person name="Terasawa K."/>
            <person name="Tsugane M."/>
            <person name="Tsuji K."/>
            <person name="Ueda S."/>
            <person name="Waki K."/>
            <person name="Yamagata H."/>
            <person name="Yamamoto M."/>
            <person name="Yamamoto S."/>
            <person name="Yamane H."/>
            <person name="Yoshiki S."/>
            <person name="Yoshihara R."/>
            <person name="Yukawa K."/>
            <person name="Zhong H."/>
            <person name="Yano M."/>
            <person name="Yuan Q."/>
            <person name="Ouyang S."/>
            <person name="Liu J."/>
            <person name="Jones K.M."/>
            <person name="Gansberger K."/>
            <person name="Moffat K."/>
            <person name="Hill J."/>
            <person name="Bera J."/>
            <person name="Fadrosh D."/>
            <person name="Jin S."/>
            <person name="Johri S."/>
            <person name="Kim M."/>
            <person name="Overton L."/>
            <person name="Reardon M."/>
            <person name="Tsitrin T."/>
            <person name="Vuong H."/>
            <person name="Weaver B."/>
            <person name="Ciecko A."/>
            <person name="Tallon L."/>
            <person name="Jackson J."/>
            <person name="Pai G."/>
            <person name="Aken S.V."/>
            <person name="Utterback T."/>
            <person name="Reidmuller S."/>
            <person name="Feldblyum T."/>
            <person name="Hsiao J."/>
            <person name="Zismann V."/>
            <person name="Iobst S."/>
            <person name="de Vazeille A.R."/>
            <person name="Buell C.R."/>
            <person name="Ying K."/>
            <person name="Li Y."/>
            <person name="Lu T."/>
            <person name="Huang Y."/>
            <person name="Zhao Q."/>
            <person name="Feng Q."/>
            <person name="Zhang L."/>
            <person name="Zhu J."/>
            <person name="Weng Q."/>
            <person name="Mu J."/>
            <person name="Lu Y."/>
            <person name="Fan D."/>
            <person name="Liu Y."/>
            <person name="Guan J."/>
            <person name="Zhang Y."/>
            <person name="Yu S."/>
            <person name="Liu X."/>
            <person name="Zhang Y."/>
            <person name="Hong G."/>
            <person name="Han B."/>
            <person name="Choisne N."/>
            <person name="Demange N."/>
            <person name="Orjeda G."/>
            <person name="Samain S."/>
            <person name="Cattolico L."/>
            <person name="Pelletier E."/>
            <person name="Couloux A."/>
            <person name="Segurens B."/>
            <person name="Wincker P."/>
            <person name="D'Hont A."/>
            <person name="Scarpelli C."/>
            <person name="Weissenbach J."/>
            <person name="Salanoubat M."/>
            <person name="Quetier F."/>
            <person name="Yu Y."/>
            <person name="Kim H.R."/>
            <person name="Rambo T."/>
            <person name="Currie J."/>
            <person name="Collura K."/>
            <person name="Luo M."/>
            <person name="Yang T."/>
            <person name="Ammiraju J.S.S."/>
            <person name="Engler F."/>
            <person name="Soderlund C."/>
            <person name="Wing R.A."/>
            <person name="Palmer L.E."/>
            <person name="de la Bastide M."/>
            <person name="Spiegel L."/>
            <person name="Nascimento L."/>
            <person name="Zutavern T."/>
            <person name="O'Shaughnessy A."/>
            <person name="Dike S."/>
            <person name="Dedhia N."/>
            <person name="Preston R."/>
            <person name="Balija V."/>
            <person name="McCombie W.R."/>
            <person name="Chow T."/>
            <person name="Chen H."/>
            <person name="Chung M."/>
            <person name="Chen C."/>
            <person name="Shaw J."/>
            <person name="Wu H."/>
            <person name="Hsiao K."/>
            <person name="Chao Y."/>
            <person name="Chu M."/>
            <person name="Cheng C."/>
            <person name="Hour A."/>
            <person name="Lee P."/>
            <person name="Lin S."/>
            <person name="Lin Y."/>
            <person name="Liou J."/>
            <person name="Liu S."/>
            <person name="Hsing Y."/>
            <person name="Raghuvanshi S."/>
            <person name="Mohanty A."/>
            <person name="Bharti A.K."/>
            <person name="Gaur A."/>
            <person name="Gupta V."/>
            <person name="Kumar D."/>
            <person name="Ravi V."/>
            <person name="Vij S."/>
            <person name="Kapur A."/>
            <person name="Khurana P."/>
            <person name="Khurana P."/>
            <person name="Khurana J.P."/>
            <person name="Tyagi A.K."/>
            <person name="Gaikwad K."/>
            <person name="Singh A."/>
            <person name="Dalal V."/>
            <person name="Srivastava S."/>
            <person name="Dixit A."/>
            <person name="Pal A.K."/>
            <person name="Ghazi I.A."/>
            <person name="Yadav M."/>
            <person name="Pandit A."/>
            <person name="Bhargava A."/>
            <person name="Sureshbabu K."/>
            <person name="Batra K."/>
            <person name="Sharma T.R."/>
            <person name="Mohapatra T."/>
            <person name="Singh N.K."/>
            <person name="Messing J."/>
            <person name="Nelson A.B."/>
            <person name="Fuks G."/>
            <person name="Kavchok S."/>
            <person name="Keizer G."/>
            <person name="Linton E."/>
            <person name="Llaca V."/>
            <person name="Song R."/>
            <person name="Tanyolac B."/>
            <person name="Young S."/>
            <person name="Ho-Il K."/>
            <person name="Hahn J.H."/>
            <person name="Sangsakoo G."/>
            <person name="Vanavichit A."/>
            <person name="de Mattos Luiz.A.T."/>
            <person name="Zimmer P.D."/>
            <person name="Malone G."/>
            <person name="Dellagostin O."/>
            <person name="de Oliveira A.C."/>
            <person name="Bevan M."/>
            <person name="Bancroft I."/>
            <person name="Minx P."/>
            <person name="Cordum H."/>
            <person name="Wilson R."/>
            <person name="Cheng Z."/>
            <person name="Jin W."/>
            <person name="Jiang J."/>
            <person name="Leong S.A."/>
            <person name="Iwama H."/>
            <person name="Gojobori T."/>
            <person name="Itoh T."/>
            <person name="Niimura Y."/>
            <person name="Fujii Y."/>
            <person name="Habara T."/>
            <person name="Sakai H."/>
            <person name="Sato Y."/>
            <person name="Wilson G."/>
            <person name="Kumar K."/>
            <person name="McCouch S."/>
            <person name="Juretic N."/>
            <person name="Hoen D."/>
            <person name="Wright S."/>
            <person name="Bruskiewich R."/>
            <person name="Bureau T."/>
            <person name="Miyao A."/>
            <person name="Hirochika H."/>
            <person name="Nishikawa T."/>
            <person name="Kadowaki K."/>
            <person name="Sugiura M."/>
            <person name="Burr B."/>
            <person name="Sasaki T."/>
        </authorList>
    </citation>
    <scope>NUCLEOTIDE SEQUENCE [LARGE SCALE GENOMIC DNA]</scope>
    <source>
        <strain evidence="7">cv. Nipponbare</strain>
    </source>
</reference>
<dbReference type="GO" id="GO:0003677">
    <property type="term" value="F:DNA binding"/>
    <property type="evidence" value="ECO:0007669"/>
    <property type="project" value="UniProtKB-KW"/>
</dbReference>
<dbReference type="Gene3D" id="2.170.150.80">
    <property type="entry name" value="NAC domain"/>
    <property type="match status" value="1"/>
</dbReference>
<dbReference type="Pfam" id="PF02365">
    <property type="entry name" value="NAM"/>
    <property type="match status" value="1"/>
</dbReference>
<reference evidence="6 7" key="3">
    <citation type="journal article" date="2013" name="Rice">
        <title>Improvement of the Oryza sativa Nipponbare reference genome using next generation sequence and optical map data.</title>
        <authorList>
            <person name="Kawahara Y."/>
            <person name="de la Bastide M."/>
            <person name="Hamilton J.P."/>
            <person name="Kanamori H."/>
            <person name="McCombie W.R."/>
            <person name="Ouyang S."/>
            <person name="Schwartz D.C."/>
            <person name="Tanaka T."/>
            <person name="Wu J."/>
            <person name="Zhou S."/>
            <person name="Childs K.L."/>
            <person name="Davidson R.M."/>
            <person name="Lin H."/>
            <person name="Quesada-Ocampo L."/>
            <person name="Vaillancourt B."/>
            <person name="Sakai H."/>
            <person name="Lee S.S."/>
            <person name="Kim J."/>
            <person name="Numa H."/>
            <person name="Itoh T."/>
            <person name="Buell C.R."/>
            <person name="Matsumoto T."/>
        </authorList>
    </citation>
    <scope>NUCLEOTIDE SEQUENCE [LARGE SCALE GENOMIC DNA]</scope>
    <source>
        <strain evidence="7">cv. Nipponbare</strain>
    </source>
</reference>
<dbReference type="InterPro" id="IPR036093">
    <property type="entry name" value="NAC_dom_sf"/>
</dbReference>
<dbReference type="AlphaFoldDB" id="A0A0P0Y2K4"/>
<dbReference type="SUPFAM" id="SSF101941">
    <property type="entry name" value="NAC domain"/>
    <property type="match status" value="1"/>
</dbReference>
<dbReference type="InParanoid" id="A0A0P0Y2K4"/>
<dbReference type="EMBL" id="AP014967">
    <property type="protein sequence ID" value="BAT14169.1"/>
    <property type="molecule type" value="Genomic_DNA"/>
</dbReference>
<reference evidence="6 7" key="2">
    <citation type="journal article" date="2013" name="Plant Cell Physiol.">
        <title>Rice Annotation Project Database (RAP-DB): an integrative and interactive database for rice genomics.</title>
        <authorList>
            <person name="Sakai H."/>
            <person name="Lee S.S."/>
            <person name="Tanaka T."/>
            <person name="Numa H."/>
            <person name="Kim J."/>
            <person name="Kawahara Y."/>
            <person name="Wakimoto H."/>
            <person name="Yang C.C."/>
            <person name="Iwamoto M."/>
            <person name="Abe T."/>
            <person name="Yamada Y."/>
            <person name="Muto A."/>
            <person name="Inokuchi H."/>
            <person name="Ikemura T."/>
            <person name="Matsumoto T."/>
            <person name="Sasaki T."/>
            <person name="Itoh T."/>
        </authorList>
    </citation>
    <scope>NUCLEOTIDE SEQUENCE [LARGE SCALE GENOMIC DNA]</scope>
    <source>
        <strain evidence="7">cv. Nipponbare</strain>
    </source>
</reference>
<keyword evidence="7" id="KW-1185">Reference proteome</keyword>
<name>A0A0P0Y2K4_ORYSJ</name>
<sequence length="103" mass="11734">MAGPQMSLPYDFITDIDILHHNPLDIVPTRQEKKNGKHFFTRKEKKHHGDNCRNHAAGVGFWRLASTEALEVFICREHGMGNARVPTSWFLPLALLCDAVCHQ</sequence>
<organism evidence="6 7">
    <name type="scientific">Oryza sativa subsp. japonica</name>
    <name type="common">Rice</name>
    <dbReference type="NCBI Taxonomy" id="39947"/>
    <lineage>
        <taxon>Eukaryota</taxon>
        <taxon>Viridiplantae</taxon>
        <taxon>Streptophyta</taxon>
        <taxon>Embryophyta</taxon>
        <taxon>Tracheophyta</taxon>
        <taxon>Spermatophyta</taxon>
        <taxon>Magnoliopsida</taxon>
        <taxon>Liliopsida</taxon>
        <taxon>Poales</taxon>
        <taxon>Poaceae</taxon>
        <taxon>BOP clade</taxon>
        <taxon>Oryzoideae</taxon>
        <taxon>Oryzeae</taxon>
        <taxon>Oryzinae</taxon>
        <taxon>Oryza</taxon>
        <taxon>Oryza sativa</taxon>
    </lineage>
</organism>
<keyword evidence="2" id="KW-0238">DNA-binding</keyword>
<evidence type="ECO:0000313" key="6">
    <source>
        <dbReference type="EMBL" id="BAT14169.1"/>
    </source>
</evidence>
<evidence type="ECO:0000256" key="4">
    <source>
        <dbReference type="ARBA" id="ARBA00023242"/>
    </source>
</evidence>
<keyword evidence="1" id="KW-0805">Transcription regulation</keyword>
<keyword evidence="4" id="KW-0539">Nucleus</keyword>
<proteinExistence type="predicted"/>
<dbReference type="Proteomes" id="UP000059680">
    <property type="component" value="Chromosome 11"/>
</dbReference>
<evidence type="ECO:0000259" key="5">
    <source>
        <dbReference type="Pfam" id="PF02365"/>
    </source>
</evidence>
<accession>A0A0P0Y2K4</accession>
<evidence type="ECO:0000256" key="2">
    <source>
        <dbReference type="ARBA" id="ARBA00023125"/>
    </source>
</evidence>
<feature type="domain" description="NAC" evidence="5">
    <location>
        <begin position="7"/>
        <end position="66"/>
    </location>
</feature>
<protein>
    <submittedName>
        <fullName evidence="6">Os11g0512400 protein</fullName>
    </submittedName>
</protein>
<gene>
    <name evidence="6" type="ordered locus">Os11g0512400</name>
    <name evidence="6" type="ORF">OSNPB_110512400</name>
</gene>
<dbReference type="PaxDb" id="39947-A0A0P0Y2K4"/>
<dbReference type="GO" id="GO:0006355">
    <property type="term" value="P:regulation of DNA-templated transcription"/>
    <property type="evidence" value="ECO:0007669"/>
    <property type="project" value="InterPro"/>
</dbReference>
<evidence type="ECO:0000256" key="1">
    <source>
        <dbReference type="ARBA" id="ARBA00023015"/>
    </source>
</evidence>
<evidence type="ECO:0000313" key="7">
    <source>
        <dbReference type="Proteomes" id="UP000059680"/>
    </source>
</evidence>
<dbReference type="GO" id="GO:0048731">
    <property type="term" value="P:system development"/>
    <property type="evidence" value="ECO:0000318"/>
    <property type="project" value="GO_Central"/>
</dbReference>
<evidence type="ECO:0000256" key="3">
    <source>
        <dbReference type="ARBA" id="ARBA00023163"/>
    </source>
</evidence>
<keyword evidence="3" id="KW-0804">Transcription</keyword>